<name>B1T692_9BURK</name>
<dbReference type="AlphaFoldDB" id="B1T692"/>
<accession>B1T692</accession>
<comment type="caution">
    <text evidence="1">The sequence shown here is derived from an EMBL/GenBank/DDBJ whole genome shotgun (WGS) entry which is preliminary data.</text>
</comment>
<proteinExistence type="predicted"/>
<sequence>MTVAREAAGRVVELRGGYLDEIDQLRLDILLHGYHQLRTGFARVRFPQRGEHVAVMVQAET</sequence>
<evidence type="ECO:0000313" key="1">
    <source>
        <dbReference type="EMBL" id="EDT40933.1"/>
    </source>
</evidence>
<reference evidence="1 2" key="1">
    <citation type="submission" date="2008-03" db="EMBL/GenBank/DDBJ databases">
        <title>Sequencing of the draft genome and assembly of Burkholderia ambifaria MEX-5.</title>
        <authorList>
            <consortium name="US DOE Joint Genome Institute (JGI-PGF)"/>
            <person name="Copeland A."/>
            <person name="Lucas S."/>
            <person name="Lapidus A."/>
            <person name="Glavina del Rio T."/>
            <person name="Dalin E."/>
            <person name="Tice H."/>
            <person name="Bruce D."/>
            <person name="Goodwin L."/>
            <person name="Pitluck S."/>
            <person name="Larimer F."/>
            <person name="Land M.L."/>
            <person name="Hauser L."/>
            <person name="Tiedje J."/>
            <person name="Richardson P."/>
        </authorList>
    </citation>
    <scope>NUCLEOTIDE SEQUENCE [LARGE SCALE GENOMIC DNA]</scope>
    <source>
        <strain evidence="1 2">MEX-5</strain>
    </source>
</reference>
<protein>
    <submittedName>
        <fullName evidence="1">Uncharacterized protein</fullName>
    </submittedName>
</protein>
<dbReference type="Proteomes" id="UP000004814">
    <property type="component" value="Unassembled WGS sequence"/>
</dbReference>
<dbReference type="EMBL" id="ABLK01000100">
    <property type="protein sequence ID" value="EDT40933.1"/>
    <property type="molecule type" value="Genomic_DNA"/>
</dbReference>
<gene>
    <name evidence="1" type="ORF">BamMEX5DRAFT_3308</name>
</gene>
<organism evidence="1 2">
    <name type="scientific">Burkholderia ambifaria MEX-5</name>
    <dbReference type="NCBI Taxonomy" id="396597"/>
    <lineage>
        <taxon>Bacteria</taxon>
        <taxon>Pseudomonadati</taxon>
        <taxon>Pseudomonadota</taxon>
        <taxon>Betaproteobacteria</taxon>
        <taxon>Burkholderiales</taxon>
        <taxon>Burkholderiaceae</taxon>
        <taxon>Burkholderia</taxon>
        <taxon>Burkholderia cepacia complex</taxon>
    </lineage>
</organism>
<evidence type="ECO:0000313" key="2">
    <source>
        <dbReference type="Proteomes" id="UP000004814"/>
    </source>
</evidence>